<evidence type="ECO:0000313" key="2">
    <source>
        <dbReference type="EMBL" id="KAF8681925.1"/>
    </source>
</evidence>
<comment type="caution">
    <text evidence="2">The sequence shown here is derived from an EMBL/GenBank/DDBJ whole genome shotgun (WGS) entry which is preliminary data.</text>
</comment>
<keyword evidence="3" id="KW-1185">Reference proteome</keyword>
<dbReference type="AlphaFoldDB" id="A0A835B108"/>
<gene>
    <name evidence="2" type="ORF">HU200_045376</name>
</gene>
<evidence type="ECO:0000313" key="3">
    <source>
        <dbReference type="Proteomes" id="UP000636709"/>
    </source>
</evidence>
<dbReference type="OrthoDB" id="693581at2759"/>
<organism evidence="2 3">
    <name type="scientific">Digitaria exilis</name>
    <dbReference type="NCBI Taxonomy" id="1010633"/>
    <lineage>
        <taxon>Eukaryota</taxon>
        <taxon>Viridiplantae</taxon>
        <taxon>Streptophyta</taxon>
        <taxon>Embryophyta</taxon>
        <taxon>Tracheophyta</taxon>
        <taxon>Spermatophyta</taxon>
        <taxon>Magnoliopsida</taxon>
        <taxon>Liliopsida</taxon>
        <taxon>Poales</taxon>
        <taxon>Poaceae</taxon>
        <taxon>PACMAD clade</taxon>
        <taxon>Panicoideae</taxon>
        <taxon>Panicodae</taxon>
        <taxon>Paniceae</taxon>
        <taxon>Anthephorinae</taxon>
        <taxon>Digitaria</taxon>
    </lineage>
</organism>
<evidence type="ECO:0000256" key="1">
    <source>
        <dbReference type="SAM" id="MobiDB-lite"/>
    </source>
</evidence>
<name>A0A835B108_9POAL</name>
<dbReference type="EMBL" id="JACEFO010002109">
    <property type="protein sequence ID" value="KAF8681925.1"/>
    <property type="molecule type" value="Genomic_DNA"/>
</dbReference>
<dbReference type="Proteomes" id="UP000636709">
    <property type="component" value="Unassembled WGS sequence"/>
</dbReference>
<sequence length="146" mass="16377">MDVKVIVSVYEERPRRRRPISHGASTATSAPRQAGRGYSRRALLLAYAQQLRRRRRQQQNGPPLLEWSEWKAGRVASGDLAVRELANLNDLFAICFFSTRMFVHGIHLCGGVADDDEGRREEKLVFEAAVLRPALGQDVSSGSQED</sequence>
<feature type="region of interest" description="Disordered" evidence="1">
    <location>
        <begin position="17"/>
        <end position="36"/>
    </location>
</feature>
<protein>
    <submittedName>
        <fullName evidence="2">Uncharacterized protein</fullName>
    </submittedName>
</protein>
<proteinExistence type="predicted"/>
<reference evidence="2" key="1">
    <citation type="submission" date="2020-07" db="EMBL/GenBank/DDBJ databases">
        <title>Genome sequence and genetic diversity analysis of an under-domesticated orphan crop, white fonio (Digitaria exilis).</title>
        <authorList>
            <person name="Bennetzen J.L."/>
            <person name="Chen S."/>
            <person name="Ma X."/>
            <person name="Wang X."/>
            <person name="Yssel A.E.J."/>
            <person name="Chaluvadi S.R."/>
            <person name="Johnson M."/>
            <person name="Gangashetty P."/>
            <person name="Hamidou F."/>
            <person name="Sanogo M.D."/>
            <person name="Zwaenepoel A."/>
            <person name="Wallace J."/>
            <person name="Van De Peer Y."/>
            <person name="Van Deynze A."/>
        </authorList>
    </citation>
    <scope>NUCLEOTIDE SEQUENCE</scope>
    <source>
        <tissue evidence="2">Leaves</tissue>
    </source>
</reference>
<accession>A0A835B108</accession>